<dbReference type="PANTHER" id="PTHR20921">
    <property type="entry name" value="TRANSMEMBRANE PROTEIN 222"/>
    <property type="match status" value="1"/>
</dbReference>
<name>A0A2G8LF86_STIJA</name>
<evidence type="ECO:0000313" key="3">
    <source>
        <dbReference type="Proteomes" id="UP000230750"/>
    </source>
</evidence>
<dbReference type="InterPro" id="IPR008496">
    <property type="entry name" value="TMEM222/RTE1"/>
</dbReference>
<evidence type="ECO:0000256" key="1">
    <source>
        <dbReference type="SAM" id="Phobius"/>
    </source>
</evidence>
<comment type="caution">
    <text evidence="2">The sequence shown here is derived from an EMBL/GenBank/DDBJ whole genome shotgun (WGS) entry which is preliminary data.</text>
</comment>
<gene>
    <name evidence="2" type="ORF">BSL78_04207</name>
</gene>
<dbReference type="STRING" id="307972.A0A2G8LF86"/>
<proteinExistence type="predicted"/>
<dbReference type="OrthoDB" id="267284at2759"/>
<protein>
    <submittedName>
        <fullName evidence="2">Putative transmembrane protein</fullName>
    </submittedName>
</protein>
<dbReference type="AlphaFoldDB" id="A0A2G8LF86"/>
<keyword evidence="3" id="KW-1185">Reference proteome</keyword>
<sequence>MGIATSTGIIRDFAGPYFVSEDDMGFGKPTRYWSLYREDIKSTVWDSAVLDASEEYKNRMHNLCCDNCHSHVAMALNLMQYKGSKSWNMIKLCILILIFGRSVGLKGFLKTYLPAILIYGTLFFMIAYF</sequence>
<dbReference type="PANTHER" id="PTHR20921:SF0">
    <property type="entry name" value="TRANSMEMBRANE PROTEIN 222"/>
    <property type="match status" value="1"/>
</dbReference>
<keyword evidence="1" id="KW-1133">Transmembrane helix</keyword>
<keyword evidence="1" id="KW-0472">Membrane</keyword>
<accession>A0A2G8LF86</accession>
<reference evidence="2 3" key="1">
    <citation type="journal article" date="2017" name="PLoS Biol.">
        <title>The sea cucumber genome provides insights into morphological evolution and visceral regeneration.</title>
        <authorList>
            <person name="Zhang X."/>
            <person name="Sun L."/>
            <person name="Yuan J."/>
            <person name="Sun Y."/>
            <person name="Gao Y."/>
            <person name="Zhang L."/>
            <person name="Li S."/>
            <person name="Dai H."/>
            <person name="Hamel J.F."/>
            <person name="Liu C."/>
            <person name="Yu Y."/>
            <person name="Liu S."/>
            <person name="Lin W."/>
            <person name="Guo K."/>
            <person name="Jin S."/>
            <person name="Xu P."/>
            <person name="Storey K.B."/>
            <person name="Huan P."/>
            <person name="Zhang T."/>
            <person name="Zhou Y."/>
            <person name="Zhang J."/>
            <person name="Lin C."/>
            <person name="Li X."/>
            <person name="Xing L."/>
            <person name="Huo D."/>
            <person name="Sun M."/>
            <person name="Wang L."/>
            <person name="Mercier A."/>
            <person name="Li F."/>
            <person name="Yang H."/>
            <person name="Xiang J."/>
        </authorList>
    </citation>
    <scope>NUCLEOTIDE SEQUENCE [LARGE SCALE GENOMIC DNA]</scope>
    <source>
        <strain evidence="2">Shaxun</strain>
        <tissue evidence="2">Muscle</tissue>
    </source>
</reference>
<keyword evidence="1 2" id="KW-0812">Transmembrane</keyword>
<dbReference type="Proteomes" id="UP000230750">
    <property type="component" value="Unassembled WGS sequence"/>
</dbReference>
<feature type="transmembrane region" description="Helical" evidence="1">
    <location>
        <begin position="111"/>
        <end position="128"/>
    </location>
</feature>
<feature type="transmembrane region" description="Helical" evidence="1">
    <location>
        <begin position="89"/>
        <end position="105"/>
    </location>
</feature>
<dbReference type="Pfam" id="PF05608">
    <property type="entry name" value="RTE1"/>
    <property type="match status" value="1"/>
</dbReference>
<organism evidence="2 3">
    <name type="scientific">Stichopus japonicus</name>
    <name type="common">Sea cucumber</name>
    <dbReference type="NCBI Taxonomy" id="307972"/>
    <lineage>
        <taxon>Eukaryota</taxon>
        <taxon>Metazoa</taxon>
        <taxon>Echinodermata</taxon>
        <taxon>Eleutherozoa</taxon>
        <taxon>Echinozoa</taxon>
        <taxon>Holothuroidea</taxon>
        <taxon>Aspidochirotacea</taxon>
        <taxon>Aspidochirotida</taxon>
        <taxon>Stichopodidae</taxon>
        <taxon>Apostichopus</taxon>
    </lineage>
</organism>
<dbReference type="EMBL" id="MRZV01000099">
    <property type="protein sequence ID" value="PIK58895.1"/>
    <property type="molecule type" value="Genomic_DNA"/>
</dbReference>
<evidence type="ECO:0000313" key="2">
    <source>
        <dbReference type="EMBL" id="PIK58895.1"/>
    </source>
</evidence>